<keyword evidence="7" id="KW-0274">FAD</keyword>
<keyword evidence="8 13" id="KW-1133">Transmembrane helix</keyword>
<evidence type="ECO:0000256" key="9">
    <source>
        <dbReference type="ARBA" id="ARBA00023002"/>
    </source>
</evidence>
<dbReference type="SUPFAM" id="SSF52343">
    <property type="entry name" value="Ferredoxin reductase-like, C-terminal NADP-linked domain"/>
    <property type="match status" value="1"/>
</dbReference>
<evidence type="ECO:0000256" key="2">
    <source>
        <dbReference type="ARBA" id="ARBA00004141"/>
    </source>
</evidence>
<evidence type="ECO:0000256" key="1">
    <source>
        <dbReference type="ARBA" id="ARBA00001974"/>
    </source>
</evidence>
<evidence type="ECO:0000256" key="3">
    <source>
        <dbReference type="ARBA" id="ARBA00022630"/>
    </source>
</evidence>
<comment type="caution">
    <text evidence="15">The sequence shown here is derived from an EMBL/GenBank/DDBJ whole genome shotgun (WGS) entry which is preliminary data.</text>
</comment>
<dbReference type="InterPro" id="IPR017938">
    <property type="entry name" value="Riboflavin_synthase-like_b-brl"/>
</dbReference>
<evidence type="ECO:0000256" key="12">
    <source>
        <dbReference type="ARBA" id="ARBA00023136"/>
    </source>
</evidence>
<feature type="transmembrane region" description="Helical" evidence="13">
    <location>
        <begin position="149"/>
        <end position="167"/>
    </location>
</feature>
<dbReference type="Pfam" id="PF01794">
    <property type="entry name" value="Ferric_reduct"/>
    <property type="match status" value="1"/>
</dbReference>
<dbReference type="PANTHER" id="PTHR47354">
    <property type="entry name" value="NADH OXIDOREDUCTASE HCR"/>
    <property type="match status" value="1"/>
</dbReference>
<evidence type="ECO:0000256" key="10">
    <source>
        <dbReference type="ARBA" id="ARBA00023004"/>
    </source>
</evidence>
<reference evidence="16" key="1">
    <citation type="journal article" date="2019" name="Int. J. Syst. Evol. Microbiol.">
        <title>The Global Catalogue of Microorganisms (GCM) 10K type strain sequencing project: providing services to taxonomists for standard genome sequencing and annotation.</title>
        <authorList>
            <consortium name="The Broad Institute Genomics Platform"/>
            <consortium name="The Broad Institute Genome Sequencing Center for Infectious Disease"/>
            <person name="Wu L."/>
            <person name="Ma J."/>
        </authorList>
    </citation>
    <scope>NUCLEOTIDE SEQUENCE [LARGE SCALE GENOMIC DNA]</scope>
    <source>
        <strain evidence="16">NBRC 108894</strain>
    </source>
</reference>
<proteinExistence type="predicted"/>
<feature type="transmembrane region" description="Helical" evidence="13">
    <location>
        <begin position="209"/>
        <end position="229"/>
    </location>
</feature>
<comment type="cofactor">
    <cofactor evidence="1">
        <name>FAD</name>
        <dbReference type="ChEBI" id="CHEBI:57692"/>
    </cofactor>
</comment>
<feature type="domain" description="FAD-binding FR-type" evidence="14">
    <location>
        <begin position="235"/>
        <end position="336"/>
    </location>
</feature>
<dbReference type="InterPro" id="IPR050415">
    <property type="entry name" value="MRET"/>
</dbReference>
<evidence type="ECO:0000259" key="14">
    <source>
        <dbReference type="PROSITE" id="PS51384"/>
    </source>
</evidence>
<dbReference type="InterPro" id="IPR013130">
    <property type="entry name" value="Fe3_Rdtase_TM_dom"/>
</dbReference>
<evidence type="ECO:0000256" key="5">
    <source>
        <dbReference type="ARBA" id="ARBA00022714"/>
    </source>
</evidence>
<keyword evidence="4 13" id="KW-0812">Transmembrane</keyword>
<accession>A0ABQ6K414</accession>
<dbReference type="Gene3D" id="3.40.50.80">
    <property type="entry name" value="Nucleotide-binding domain of ferredoxin-NADP reductase (FNR) module"/>
    <property type="match status" value="1"/>
</dbReference>
<dbReference type="Gene3D" id="2.40.30.10">
    <property type="entry name" value="Translation factors"/>
    <property type="match status" value="1"/>
</dbReference>
<organism evidence="15 16">
    <name type="scientific">Pseudolysinimonas kribbensis</name>
    <dbReference type="NCBI Taxonomy" id="433641"/>
    <lineage>
        <taxon>Bacteria</taxon>
        <taxon>Bacillati</taxon>
        <taxon>Actinomycetota</taxon>
        <taxon>Actinomycetes</taxon>
        <taxon>Micrococcales</taxon>
        <taxon>Microbacteriaceae</taxon>
        <taxon>Pseudolysinimonas</taxon>
    </lineage>
</organism>
<keyword evidence="3" id="KW-0285">Flavoprotein</keyword>
<evidence type="ECO:0000256" key="6">
    <source>
        <dbReference type="ARBA" id="ARBA00022723"/>
    </source>
</evidence>
<feature type="transmembrane region" description="Helical" evidence="13">
    <location>
        <begin position="33"/>
        <end position="59"/>
    </location>
</feature>
<keyword evidence="10" id="KW-0408">Iron</keyword>
<dbReference type="RefSeq" id="WP_284254144.1">
    <property type="nucleotide sequence ID" value="NZ_BAAAQO010000002.1"/>
</dbReference>
<evidence type="ECO:0000313" key="15">
    <source>
        <dbReference type="EMBL" id="GMA95370.1"/>
    </source>
</evidence>
<dbReference type="InterPro" id="IPR039261">
    <property type="entry name" value="FNR_nucleotide-bd"/>
</dbReference>
<keyword evidence="5" id="KW-0001">2Fe-2S</keyword>
<dbReference type="PANTHER" id="PTHR47354:SF8">
    <property type="entry name" value="1,2-PHENYLACETYL-COA EPOXIDASE, SUBUNIT E"/>
    <property type="match status" value="1"/>
</dbReference>
<dbReference type="SUPFAM" id="SSF63380">
    <property type="entry name" value="Riboflavin synthase domain-like"/>
    <property type="match status" value="1"/>
</dbReference>
<feature type="transmembrane region" description="Helical" evidence="13">
    <location>
        <begin position="179"/>
        <end position="197"/>
    </location>
</feature>
<keyword evidence="9" id="KW-0560">Oxidoreductase</keyword>
<keyword evidence="12 13" id="KW-0472">Membrane</keyword>
<evidence type="ECO:0000256" key="8">
    <source>
        <dbReference type="ARBA" id="ARBA00022989"/>
    </source>
</evidence>
<keyword evidence="6" id="KW-0479">Metal-binding</keyword>
<comment type="subcellular location">
    <subcellularLocation>
        <location evidence="2">Membrane</location>
        <topology evidence="2">Multi-pass membrane protein</topology>
    </subcellularLocation>
</comment>
<gene>
    <name evidence="15" type="ORF">GCM10025881_21940</name>
</gene>
<protein>
    <submittedName>
        <fullName evidence="15">Oxidoreductase</fullName>
    </submittedName>
</protein>
<evidence type="ECO:0000256" key="13">
    <source>
        <dbReference type="SAM" id="Phobius"/>
    </source>
</evidence>
<dbReference type="Proteomes" id="UP001157034">
    <property type="component" value="Unassembled WGS sequence"/>
</dbReference>
<feature type="transmembrane region" description="Helical" evidence="13">
    <location>
        <begin position="111"/>
        <end position="129"/>
    </location>
</feature>
<name>A0ABQ6K414_9MICO</name>
<sequence length="469" mass="51101">MASAITAPALTSAAAPAAGRALRHRRRLRRADLLTVVAWASAALAVAMYLTHGVALAGIGDLLTAGGIVAGLVGSDLVLVMLVLAARVPLIDRTIGHDRAMAVHRQLGKPAFYLLLAHGVLLTLGYAWADRANIVAETASLIGAQDMPIAYLSLGLFVAVIVTSLVAVRRKLRYEVWHLIHLLSYAAVLTALPHQFSQGTVFAADTPQRVYWIALYVLALGAIVTFRFVEPAVQSMRHRIVVDRVERIAPDAISIHLRGRDLDRLGAQGGQFFTWRFWTGRTWWHAHPLSLSSVPTSRTARITVRELGDGTRALQASLRHGTPVTFEGPYGIFTDAARGRERVAVFAAGIGVTPARALLERLDAGRGMVSVIVRASDPRSLFLWDEILRLCQDRGWNAWVSIGRRGSGSSSWLSAADAHRGVSMRSAFPHLDDSEVYICGPDSWADAVEHEAHHRGVASAHIHRERFEL</sequence>
<evidence type="ECO:0000256" key="4">
    <source>
        <dbReference type="ARBA" id="ARBA00022692"/>
    </source>
</evidence>
<feature type="transmembrane region" description="Helical" evidence="13">
    <location>
        <begin position="65"/>
        <end position="90"/>
    </location>
</feature>
<dbReference type="EMBL" id="BSVB01000001">
    <property type="protein sequence ID" value="GMA95370.1"/>
    <property type="molecule type" value="Genomic_DNA"/>
</dbReference>
<dbReference type="PROSITE" id="PS51384">
    <property type="entry name" value="FAD_FR"/>
    <property type="match status" value="1"/>
</dbReference>
<evidence type="ECO:0000313" key="16">
    <source>
        <dbReference type="Proteomes" id="UP001157034"/>
    </source>
</evidence>
<dbReference type="InterPro" id="IPR017927">
    <property type="entry name" value="FAD-bd_FR_type"/>
</dbReference>
<keyword evidence="11" id="KW-0411">Iron-sulfur</keyword>
<keyword evidence="16" id="KW-1185">Reference proteome</keyword>
<evidence type="ECO:0000256" key="7">
    <source>
        <dbReference type="ARBA" id="ARBA00022827"/>
    </source>
</evidence>
<evidence type="ECO:0000256" key="11">
    <source>
        <dbReference type="ARBA" id="ARBA00023014"/>
    </source>
</evidence>